<evidence type="ECO:0000256" key="1">
    <source>
        <dbReference type="ARBA" id="ARBA00000142"/>
    </source>
</evidence>
<dbReference type="NCBIfam" id="TIGR00091">
    <property type="entry name" value="tRNA (guanosine(46)-N7)-methyltransferase TrmB"/>
    <property type="match status" value="1"/>
</dbReference>
<feature type="binding site" evidence="7">
    <location>
        <position position="145"/>
    </location>
    <ligand>
        <name>S-adenosyl-L-methionine</name>
        <dbReference type="ChEBI" id="CHEBI:59789"/>
    </ligand>
</feature>
<evidence type="ECO:0000256" key="7">
    <source>
        <dbReference type="HAMAP-Rule" id="MF_01057"/>
    </source>
</evidence>
<evidence type="ECO:0000256" key="6">
    <source>
        <dbReference type="ARBA" id="ARBA00022694"/>
    </source>
</evidence>
<evidence type="ECO:0000313" key="9">
    <source>
        <dbReference type="Proteomes" id="UP000095477"/>
    </source>
</evidence>
<reference evidence="9" key="1">
    <citation type="submission" date="2016-01" db="EMBL/GenBank/DDBJ databases">
        <authorList>
            <person name="Husnik F."/>
        </authorList>
    </citation>
    <scope>NUCLEOTIDE SEQUENCE [LARGE SCALE GENOMIC DNA]</scope>
</reference>
<dbReference type="HAMAP" id="MF_01057">
    <property type="entry name" value="tRNA_methyltr_TrmB"/>
    <property type="match status" value="1"/>
</dbReference>
<keyword evidence="6 7" id="KW-0819">tRNA processing</keyword>
<dbReference type="STRING" id="1778263.TPER_HE00208"/>
<evidence type="ECO:0000256" key="3">
    <source>
        <dbReference type="ARBA" id="ARBA00022603"/>
    </source>
</evidence>
<dbReference type="GO" id="GO:0043527">
    <property type="term" value="C:tRNA methyltransferase complex"/>
    <property type="evidence" value="ECO:0007669"/>
    <property type="project" value="TreeGrafter"/>
</dbReference>
<evidence type="ECO:0000313" key="8">
    <source>
        <dbReference type="EMBL" id="CUX97140.1"/>
    </source>
</evidence>
<dbReference type="Gene3D" id="3.40.50.150">
    <property type="entry name" value="Vaccinia Virus protein VP39"/>
    <property type="match status" value="1"/>
</dbReference>
<evidence type="ECO:0000256" key="4">
    <source>
        <dbReference type="ARBA" id="ARBA00022679"/>
    </source>
</evidence>
<comment type="caution">
    <text evidence="7">Lacks conserved residue(s) required for the propagation of feature annotation.</text>
</comment>
<keyword evidence="9" id="KW-1185">Reference proteome</keyword>
<evidence type="ECO:0000256" key="2">
    <source>
        <dbReference type="ARBA" id="ARBA00003015"/>
    </source>
</evidence>
<dbReference type="OrthoDB" id="9802090at2"/>
<comment type="function">
    <text evidence="2 7">Catalyzes the formation of N(7)-methylguanine at position 46 (m7G46) in tRNA.</text>
</comment>
<sequence length="249" mass="28491">MKNNFFISPEDNDQDCSRQHIRSFVLRQRRLKQGQQHALDTLWTTMGVDYKAQPLSLDALFGRATPVTLEIGFGMGESLVTMATAYPERSFLGIEVHWPGVGACLASAHKAEANNLRVMCHDAVEVLEYMIPDQALAMVQLFFPDPWPKVRHHKRRIMQLPFVALIGRKLADHGILHIATDWQSYAKHILMVMSVNKMFLNLSTSGDYVPRPVNRPYTKFEQRGQRLGYSVWDLIFTKKSKVISKKTYG</sequence>
<name>A0A143WTR5_9ENTR</name>
<comment type="pathway">
    <text evidence="7">tRNA modification; N(7)-methylguanine-tRNA biosynthesis.</text>
</comment>
<dbReference type="PROSITE" id="PS51625">
    <property type="entry name" value="SAM_MT_TRMB"/>
    <property type="match status" value="1"/>
</dbReference>
<dbReference type="RefSeq" id="WP_067567672.1">
    <property type="nucleotide sequence ID" value="NZ_LN999835.1"/>
</dbReference>
<feature type="binding site" evidence="7">
    <location>
        <position position="70"/>
    </location>
    <ligand>
        <name>S-adenosyl-L-methionine</name>
        <dbReference type="ChEBI" id="CHEBI:59789"/>
    </ligand>
</feature>
<dbReference type="AlphaFoldDB" id="A0A143WTR5"/>
<accession>A0A143WTR5</accession>
<dbReference type="KEGG" id="hed:TPER_HE00208"/>
<dbReference type="Pfam" id="PF02390">
    <property type="entry name" value="Methyltransf_4"/>
    <property type="match status" value="1"/>
</dbReference>
<dbReference type="EC" id="2.1.1.33" evidence="7"/>
<dbReference type="EMBL" id="LN999835">
    <property type="protein sequence ID" value="CUX97140.1"/>
    <property type="molecule type" value="Genomic_DNA"/>
</dbReference>
<keyword evidence="5 7" id="KW-0949">S-adenosyl-L-methionine</keyword>
<comment type="catalytic activity">
    <reaction evidence="1 7">
        <text>guanosine(46) in tRNA + S-adenosyl-L-methionine = N(7)-methylguanosine(46) in tRNA + S-adenosyl-L-homocysteine</text>
        <dbReference type="Rhea" id="RHEA:42708"/>
        <dbReference type="Rhea" id="RHEA-COMP:10188"/>
        <dbReference type="Rhea" id="RHEA-COMP:10189"/>
        <dbReference type="ChEBI" id="CHEBI:57856"/>
        <dbReference type="ChEBI" id="CHEBI:59789"/>
        <dbReference type="ChEBI" id="CHEBI:74269"/>
        <dbReference type="ChEBI" id="CHEBI:74480"/>
        <dbReference type="EC" id="2.1.1.33"/>
    </reaction>
</comment>
<comment type="subunit">
    <text evidence="7">Monomer.</text>
</comment>
<protein>
    <recommendedName>
        <fullName evidence="7">tRNA (guanine-N(7)-)-methyltransferase</fullName>
        <ecNumber evidence="7">2.1.1.33</ecNumber>
    </recommendedName>
    <alternativeName>
        <fullName evidence="7">tRNA (guanine(46)-N(7))-methyltransferase</fullName>
    </alternativeName>
    <alternativeName>
        <fullName evidence="7">tRNA(m7G46)-methyltransferase</fullName>
    </alternativeName>
</protein>
<dbReference type="PANTHER" id="PTHR23417:SF14">
    <property type="entry name" value="PENTACOTRIPEPTIDE-REPEAT REGION OF PRORP DOMAIN-CONTAINING PROTEIN"/>
    <property type="match status" value="1"/>
</dbReference>
<dbReference type="InterPro" id="IPR003358">
    <property type="entry name" value="tRNA_(Gua-N-7)_MeTrfase_Trmb"/>
</dbReference>
<dbReference type="PATRIC" id="fig|1778263.3.peg.203"/>
<dbReference type="UniPathway" id="UPA00989"/>
<dbReference type="InterPro" id="IPR055361">
    <property type="entry name" value="tRNA_methyltr_TrmB_bact"/>
</dbReference>
<proteinExistence type="inferred from homology"/>
<feature type="binding site" evidence="7">
    <location>
        <begin position="218"/>
        <end position="221"/>
    </location>
    <ligand>
        <name>substrate</name>
    </ligand>
</feature>
<keyword evidence="3 7" id="KW-0489">Methyltransferase</keyword>
<dbReference type="SUPFAM" id="SSF53335">
    <property type="entry name" value="S-adenosyl-L-methionine-dependent methyltransferases"/>
    <property type="match status" value="1"/>
</dbReference>
<dbReference type="InterPro" id="IPR029063">
    <property type="entry name" value="SAM-dependent_MTases_sf"/>
</dbReference>
<comment type="similarity">
    <text evidence="7">Belongs to the class I-like SAM-binding methyltransferase superfamily. TrmB family.</text>
</comment>
<gene>
    <name evidence="7 8" type="primary">trmB</name>
    <name evidence="8" type="ORF">TPER_HE00208</name>
</gene>
<feature type="binding site" evidence="7">
    <location>
        <position position="122"/>
    </location>
    <ligand>
        <name>S-adenosyl-L-methionine</name>
        <dbReference type="ChEBI" id="CHEBI:59789"/>
    </ligand>
</feature>
<keyword evidence="4 7" id="KW-0808">Transferase</keyword>
<feature type="binding site" evidence="7">
    <location>
        <position position="181"/>
    </location>
    <ligand>
        <name>substrate</name>
    </ligand>
</feature>
<feature type="binding site" evidence="7">
    <location>
        <position position="95"/>
    </location>
    <ligand>
        <name>S-adenosyl-L-methionine</name>
        <dbReference type="ChEBI" id="CHEBI:59789"/>
    </ligand>
</feature>
<dbReference type="Proteomes" id="UP000095477">
    <property type="component" value="Chromosome I"/>
</dbReference>
<organism evidence="8 9">
    <name type="scientific">Candidatus Hoaglandella endobia</name>
    <dbReference type="NCBI Taxonomy" id="1778263"/>
    <lineage>
        <taxon>Bacteria</taxon>
        <taxon>Pseudomonadati</taxon>
        <taxon>Pseudomonadota</taxon>
        <taxon>Gammaproteobacteria</taxon>
        <taxon>Enterobacterales</taxon>
        <taxon>Enterobacteriaceae</taxon>
        <taxon>Candidatus Hoaglandella</taxon>
    </lineage>
</organism>
<dbReference type="PANTHER" id="PTHR23417">
    <property type="entry name" value="3-DEOXY-D-MANNO-OCTULOSONIC-ACID TRANSFERASE/TRNA GUANINE-N 7 - -METHYLTRANSFERASE"/>
    <property type="match status" value="1"/>
</dbReference>
<evidence type="ECO:0000256" key="5">
    <source>
        <dbReference type="ARBA" id="ARBA00022691"/>
    </source>
</evidence>
<feature type="binding site" evidence="7">
    <location>
        <position position="149"/>
    </location>
    <ligand>
        <name>substrate</name>
    </ligand>
</feature>
<dbReference type="GO" id="GO:0008176">
    <property type="term" value="F:tRNA (guanine(46)-N7)-methyltransferase activity"/>
    <property type="evidence" value="ECO:0007669"/>
    <property type="project" value="UniProtKB-UniRule"/>
</dbReference>